<dbReference type="PANTHER" id="PTHR10622:SF11">
    <property type="entry name" value="HET-DOMAIN-CONTAINING PROTEIN"/>
    <property type="match status" value="1"/>
</dbReference>
<evidence type="ECO:0000313" key="2">
    <source>
        <dbReference type="Proteomes" id="UP000800036"/>
    </source>
</evidence>
<gene>
    <name evidence="1" type="ORF">BU23DRAFT_277753</name>
</gene>
<keyword evidence="2" id="KW-1185">Reference proteome</keyword>
<sequence length="160" mass="18626">MFQWYQNAEKCYVFLSDVSASMTDAQLHQSAWETSLRKSRWFTRGWTLQELLAPASVEFFSSERQRLGDKDSLERQISDITRIPVAALRGDPLDEFSVSERKGWMAGRQTTQEEDMAYSLIGIFGVSMEFRYGEGKERALERLQEEMDKGVRYAAFRLKK</sequence>
<proteinExistence type="predicted"/>
<evidence type="ECO:0008006" key="3">
    <source>
        <dbReference type="Google" id="ProtNLM"/>
    </source>
</evidence>
<dbReference type="AlphaFoldDB" id="A0A6A5UTG4"/>
<dbReference type="EMBL" id="ML976725">
    <property type="protein sequence ID" value="KAF1967998.1"/>
    <property type="molecule type" value="Genomic_DNA"/>
</dbReference>
<dbReference type="OrthoDB" id="20872at2759"/>
<reference evidence="1" key="1">
    <citation type="journal article" date="2020" name="Stud. Mycol.">
        <title>101 Dothideomycetes genomes: a test case for predicting lifestyles and emergence of pathogens.</title>
        <authorList>
            <person name="Haridas S."/>
            <person name="Albert R."/>
            <person name="Binder M."/>
            <person name="Bloem J."/>
            <person name="Labutti K."/>
            <person name="Salamov A."/>
            <person name="Andreopoulos B."/>
            <person name="Baker S."/>
            <person name="Barry K."/>
            <person name="Bills G."/>
            <person name="Bluhm B."/>
            <person name="Cannon C."/>
            <person name="Castanera R."/>
            <person name="Culley D."/>
            <person name="Daum C."/>
            <person name="Ezra D."/>
            <person name="Gonzalez J."/>
            <person name="Henrissat B."/>
            <person name="Kuo A."/>
            <person name="Liang C."/>
            <person name="Lipzen A."/>
            <person name="Lutzoni F."/>
            <person name="Magnuson J."/>
            <person name="Mondo S."/>
            <person name="Nolan M."/>
            <person name="Ohm R."/>
            <person name="Pangilinan J."/>
            <person name="Park H.-J."/>
            <person name="Ramirez L."/>
            <person name="Alfaro M."/>
            <person name="Sun H."/>
            <person name="Tritt A."/>
            <person name="Yoshinaga Y."/>
            <person name="Zwiers L.-H."/>
            <person name="Turgeon B."/>
            <person name="Goodwin S."/>
            <person name="Spatafora J."/>
            <person name="Crous P."/>
            <person name="Grigoriev I."/>
        </authorList>
    </citation>
    <scope>NUCLEOTIDE SEQUENCE</scope>
    <source>
        <strain evidence="1">CBS 107.79</strain>
    </source>
</reference>
<dbReference type="Proteomes" id="UP000800036">
    <property type="component" value="Unassembled WGS sequence"/>
</dbReference>
<name>A0A6A5UTG4_9PLEO</name>
<organism evidence="1 2">
    <name type="scientific">Bimuria novae-zelandiae CBS 107.79</name>
    <dbReference type="NCBI Taxonomy" id="1447943"/>
    <lineage>
        <taxon>Eukaryota</taxon>
        <taxon>Fungi</taxon>
        <taxon>Dikarya</taxon>
        <taxon>Ascomycota</taxon>
        <taxon>Pezizomycotina</taxon>
        <taxon>Dothideomycetes</taxon>
        <taxon>Pleosporomycetidae</taxon>
        <taxon>Pleosporales</taxon>
        <taxon>Massarineae</taxon>
        <taxon>Didymosphaeriaceae</taxon>
        <taxon>Bimuria</taxon>
    </lineage>
</organism>
<dbReference type="PANTHER" id="PTHR10622">
    <property type="entry name" value="HET DOMAIN-CONTAINING PROTEIN"/>
    <property type="match status" value="1"/>
</dbReference>
<protein>
    <recommendedName>
        <fullName evidence="3">Heterokaryon incompatibility domain-containing protein</fullName>
    </recommendedName>
</protein>
<accession>A0A6A5UTG4</accession>
<evidence type="ECO:0000313" key="1">
    <source>
        <dbReference type="EMBL" id="KAF1967998.1"/>
    </source>
</evidence>